<dbReference type="GO" id="GO:0006337">
    <property type="term" value="P:nucleosome disassembly"/>
    <property type="evidence" value="ECO:0007669"/>
    <property type="project" value="TreeGrafter"/>
</dbReference>
<dbReference type="PROSITE" id="PS00674">
    <property type="entry name" value="AAA"/>
    <property type="match status" value="1"/>
</dbReference>
<evidence type="ECO:0000256" key="3">
    <source>
        <dbReference type="ARBA" id="ARBA00006914"/>
    </source>
</evidence>
<dbReference type="Pfam" id="PF17862">
    <property type="entry name" value="AAA_lid_3"/>
    <property type="match status" value="1"/>
</dbReference>
<feature type="compositionally biased region" description="Polar residues" evidence="10">
    <location>
        <begin position="1405"/>
        <end position="1439"/>
    </location>
</feature>
<evidence type="ECO:0000313" key="12">
    <source>
        <dbReference type="EMBL" id="SLM34420.1"/>
    </source>
</evidence>
<keyword evidence="9" id="KW-0539">Nucleus</keyword>
<feature type="region of interest" description="Disordered" evidence="10">
    <location>
        <begin position="1347"/>
        <end position="1544"/>
    </location>
</feature>
<dbReference type="Gene3D" id="3.40.50.300">
    <property type="entry name" value="P-loop containing nucleotide triphosphate hydrolases"/>
    <property type="match status" value="2"/>
</dbReference>
<evidence type="ECO:0000313" key="13">
    <source>
        <dbReference type="Proteomes" id="UP000192927"/>
    </source>
</evidence>
<evidence type="ECO:0000256" key="1">
    <source>
        <dbReference type="ARBA" id="ARBA00004123"/>
    </source>
</evidence>
<feature type="compositionally biased region" description="Acidic residues" evidence="10">
    <location>
        <begin position="446"/>
        <end position="460"/>
    </location>
</feature>
<feature type="compositionally biased region" description="Basic residues" evidence="10">
    <location>
        <begin position="426"/>
        <end position="439"/>
    </location>
</feature>
<keyword evidence="13" id="KW-1185">Reference proteome</keyword>
<feature type="compositionally biased region" description="Basic residues" evidence="10">
    <location>
        <begin position="89"/>
        <end position="99"/>
    </location>
</feature>
<dbReference type="Pfam" id="PF00004">
    <property type="entry name" value="AAA"/>
    <property type="match status" value="2"/>
</dbReference>
<feature type="compositionally biased region" description="Polar residues" evidence="10">
    <location>
        <begin position="1485"/>
        <end position="1501"/>
    </location>
</feature>
<dbReference type="SMART" id="SM00382">
    <property type="entry name" value="AAA"/>
    <property type="match status" value="1"/>
</dbReference>
<dbReference type="GO" id="GO:0042393">
    <property type="term" value="F:histone binding"/>
    <property type="evidence" value="ECO:0007669"/>
    <property type="project" value="UniProtKB-ARBA"/>
</dbReference>
<feature type="domain" description="AAA+ ATPase" evidence="11">
    <location>
        <begin position="673"/>
        <end position="814"/>
    </location>
</feature>
<dbReference type="InterPro" id="IPR045199">
    <property type="entry name" value="ATAD2-like"/>
</dbReference>
<dbReference type="FunFam" id="1.10.8.60:FF:000016">
    <property type="entry name" value="ATPase family AAA domain-containing protein 2B"/>
    <property type="match status" value="1"/>
</dbReference>
<dbReference type="GO" id="GO:0006334">
    <property type="term" value="P:nucleosome assembly"/>
    <property type="evidence" value="ECO:0007669"/>
    <property type="project" value="TreeGrafter"/>
</dbReference>
<accession>A0A1W5CUH3</accession>
<dbReference type="InterPro" id="IPR003959">
    <property type="entry name" value="ATPase_AAA_core"/>
</dbReference>
<feature type="compositionally biased region" description="Polar residues" evidence="10">
    <location>
        <begin position="1580"/>
        <end position="1596"/>
    </location>
</feature>
<feature type="compositionally biased region" description="Polar residues" evidence="10">
    <location>
        <begin position="1365"/>
        <end position="1378"/>
    </location>
</feature>
<feature type="region of interest" description="Disordered" evidence="10">
    <location>
        <begin position="1562"/>
        <end position="1613"/>
    </location>
</feature>
<feature type="region of interest" description="Disordered" evidence="10">
    <location>
        <begin position="1"/>
        <end position="525"/>
    </location>
</feature>
<sequence length="1719" mass="188608">MPNRGKRTLEDFDPLKSDSADSTYSASAARPTRTKSSKTPRGKPARKRQRRAYGADGSDEISENSEVSEESYEGDRPEEEIEIDERTGRPKRKATKKRVVYQESDGDSAEFLEAVDSEAEEEPPAKKQRKDKRSLVLKLNVRTPQPTPAPARRSTRARSGSVVTKRRSSPSEMASGGTRRSSRIAHDESETIVALTDSGRHADIIRPGTRSPEGIPPRALKGGKGIKSLPATAIVEEEEDSSARTKEEPEDQSQRREIVTAGTVEVASSRGDPDEDSGEQQPMQKPNVEEPSLNDTQELSLADAAVIPESGGEGAAGEEDDEEDLVRQPRRATRHTGVKHEDGNATAVGGRLGGRSLRRALRLKKGNHSTQSSQGRKKGGQEESSDFEPGVEEGGEEDVSDSEASASSPRKASQLNDDDHSSNSRRNGRLAKGKAKTRRGPPSDDHDSEEAEELAEELEDLQPSRSRRGPRSEILFDDKPQTRKRKPVDYRILRPDLVIPMDDDQGPSASTPSRRTRGGTGGAWHRPMFSTYGPFGGAGGPPPVFGGPGGIGAAGGVDSDSSDDETQQRPRTTAAIGGTVGMTPTSGVLPAFGHFSAAQAHAADPVQGPSGTPANLGRIKDKHALADVDPLGVDQNVNFDSVGGLQGHIDQLKEMVALPLLYPEVFQRFHVTPPRGVLFHGPPGTGKTLLARALASSVSSQGRKVTFYMRKGADALSKWVGEAERQLRLLFDEARKTQPSIIFFDEIDGLAPVRSSKQEQIHASIVSTLLALMDGMDGRGQVIVIGATNRPDSIDPALRRPGRFDREFYFPLPNTEARRAILDIHTKGWEPPLPHALKDELADLTKGYGGADLRALCTEAALNAVQRRYPQIYKSNEKLQIDPKTITITAKDFMISVKKMVPSSERSTSSGAAPLPKHVEPLLRHPFSMIKHIVADILPQKKGLTALEEAQFEDAEDDKGMNQERMQQEFERSRVFRPRLLIRGVHGMGQQYLAGALLNHFEGLHVQSFDLPTLLSDSTRSPEAAVVQLFAEVRRHKPSVIYIPNVDAWYRTVGATVISTFLVLLRTLAPTDPVLLLGILESEEAYVDQQMIKDLFGFSRRNQFLLMRPEEAERREYFRPVAAYLIMSPEDFPEPENRKKRRIEELLPAPPEPPKAPEPPSKAEMRAQKLRDRQTLNMLKLRIHPIMDQIKQKFKKFRTGVIDENQIRYLYEEEDPNTLSTDLPEGARQQIALRPYEKGTDDHGEEGLIERASGRFFYNLEIVTIEKRLSNGYYKRPKDFVADIKKLAKDAKASDDQDRLLKANELLSNVEVDMLNIEFTEPAFAAECESVYTRELAREKERVEKLKRAAAAEGREPELLPSNVPPNHTQPSNETSSGPIVLGQPLTNGVSHHSIPPLTPFTPLRPSQHSTLTNGVSSSVSNLTESRSQLPQSNGSSGPSHGEGDAAHMTNSEDGPSTERGTQDSSFGPSAQTRPLHSYTGGPASLQQRRSLPGSLSQRSAITPMAEGSHVRDYTNDASTTSSDKARISGSSGPFNTQSSQGKAEGPDLAILLHSASANSQLPDTQEFPLSQGSGGPDSIPNSSQSLPNSQHNSSQPPVPAFNAPVRQPQGSIHSLLNDEPLPTSTAVTKAHPLLVADRVIADRFLEELVDRTSGCSVEQLEQIYSALTDHVWKTRGDWNRIQVAGRLRALFSEVLEDMQEMRDFLPATLEDEARVRFG</sequence>
<organism evidence="12 13">
    <name type="scientific">Lasallia pustulata</name>
    <dbReference type="NCBI Taxonomy" id="136370"/>
    <lineage>
        <taxon>Eukaryota</taxon>
        <taxon>Fungi</taxon>
        <taxon>Dikarya</taxon>
        <taxon>Ascomycota</taxon>
        <taxon>Pezizomycotina</taxon>
        <taxon>Lecanoromycetes</taxon>
        <taxon>OSLEUM clade</taxon>
        <taxon>Umbilicariomycetidae</taxon>
        <taxon>Umbilicariales</taxon>
        <taxon>Umbilicariaceae</taxon>
        <taxon>Lasallia</taxon>
    </lineage>
</organism>
<dbReference type="Proteomes" id="UP000192927">
    <property type="component" value="Unassembled WGS sequence"/>
</dbReference>
<dbReference type="InterPro" id="IPR027417">
    <property type="entry name" value="P-loop_NTPase"/>
</dbReference>
<dbReference type="InterPro" id="IPR041569">
    <property type="entry name" value="AAA_lid_3"/>
</dbReference>
<evidence type="ECO:0000256" key="4">
    <source>
        <dbReference type="ARBA" id="ARBA00022454"/>
    </source>
</evidence>
<keyword evidence="4" id="KW-0158">Chromosome</keyword>
<feature type="compositionally biased region" description="Polar residues" evidence="10">
    <location>
        <begin position="1516"/>
        <end position="1542"/>
    </location>
</feature>
<dbReference type="InterPro" id="IPR003960">
    <property type="entry name" value="ATPase_AAA_CS"/>
</dbReference>
<evidence type="ECO:0000256" key="10">
    <source>
        <dbReference type="SAM" id="MobiDB-lite"/>
    </source>
</evidence>
<proteinExistence type="inferred from homology"/>
<dbReference type="EMBL" id="FWEW01000275">
    <property type="protein sequence ID" value="SLM34420.1"/>
    <property type="molecule type" value="Genomic_DNA"/>
</dbReference>
<keyword evidence="5" id="KW-0547">Nucleotide-binding</keyword>
<feature type="compositionally biased region" description="Gly residues" evidence="10">
    <location>
        <begin position="546"/>
        <end position="555"/>
    </location>
</feature>
<feature type="compositionally biased region" description="Basic and acidic residues" evidence="10">
    <location>
        <begin position="241"/>
        <end position="258"/>
    </location>
</feature>
<dbReference type="SUPFAM" id="SSF52540">
    <property type="entry name" value="P-loop containing nucleoside triphosphate hydrolases"/>
    <property type="match status" value="2"/>
</dbReference>
<feature type="compositionally biased region" description="Pro residues" evidence="10">
    <location>
        <begin position="1148"/>
        <end position="1160"/>
    </location>
</feature>
<feature type="compositionally biased region" description="Acidic residues" evidence="10">
    <location>
        <begin position="383"/>
        <end position="401"/>
    </location>
</feature>
<evidence type="ECO:0000256" key="5">
    <source>
        <dbReference type="ARBA" id="ARBA00022741"/>
    </source>
</evidence>
<dbReference type="GO" id="GO:0140674">
    <property type="term" value="F:ATP-dependent histone chaperone activity"/>
    <property type="evidence" value="ECO:0007669"/>
    <property type="project" value="UniProtKB-ARBA"/>
</dbReference>
<dbReference type="GO" id="GO:0003682">
    <property type="term" value="F:chromatin binding"/>
    <property type="evidence" value="ECO:0007669"/>
    <property type="project" value="TreeGrafter"/>
</dbReference>
<evidence type="ECO:0000256" key="7">
    <source>
        <dbReference type="ARBA" id="ARBA00022840"/>
    </source>
</evidence>
<feature type="region of interest" description="Disordered" evidence="10">
    <location>
        <begin position="1144"/>
        <end position="1165"/>
    </location>
</feature>
<dbReference type="FunFam" id="3.40.50.300:FF:000061">
    <property type="entry name" value="ATPase family, AAA domain-containing 2"/>
    <property type="match status" value="1"/>
</dbReference>
<evidence type="ECO:0000256" key="6">
    <source>
        <dbReference type="ARBA" id="ARBA00022801"/>
    </source>
</evidence>
<feature type="region of interest" description="Disordered" evidence="10">
    <location>
        <begin position="546"/>
        <end position="581"/>
    </location>
</feature>
<reference evidence="13" key="1">
    <citation type="submission" date="2017-03" db="EMBL/GenBank/DDBJ databases">
        <authorList>
            <person name="Sharma R."/>
            <person name="Thines M."/>
        </authorList>
    </citation>
    <scope>NUCLEOTIDE SEQUENCE [LARGE SCALE GENOMIC DNA]</scope>
</reference>
<keyword evidence="6 12" id="KW-0378">Hydrolase</keyword>
<dbReference type="PANTHER" id="PTHR23069:SF0">
    <property type="entry name" value="TAT-BINDING HOMOLOG 7"/>
    <property type="match status" value="1"/>
</dbReference>
<comment type="similarity">
    <text evidence="3">Belongs to the AAA ATPase family.</text>
</comment>
<dbReference type="FunFam" id="3.40.50.300:FF:001218">
    <property type="entry name" value="AAA family ATPase, putative"/>
    <property type="match status" value="1"/>
</dbReference>
<evidence type="ECO:0000256" key="2">
    <source>
        <dbReference type="ARBA" id="ARBA00004286"/>
    </source>
</evidence>
<feature type="compositionally biased region" description="Basic and acidic residues" evidence="10">
    <location>
        <begin position="470"/>
        <end position="494"/>
    </location>
</feature>
<feature type="compositionally biased region" description="Acidic residues" evidence="10">
    <location>
        <begin position="104"/>
        <end position="122"/>
    </location>
</feature>
<keyword evidence="7" id="KW-0067">ATP-binding</keyword>
<dbReference type="GO" id="GO:0000785">
    <property type="term" value="C:chromatin"/>
    <property type="evidence" value="ECO:0007669"/>
    <property type="project" value="UniProtKB-ARBA"/>
</dbReference>
<feature type="compositionally biased region" description="Basic residues" evidence="10">
    <location>
        <begin position="356"/>
        <end position="367"/>
    </location>
</feature>
<name>A0A1W5CUH3_9LECA</name>
<protein>
    <submittedName>
        <fullName evidence="12">p-loop containing nucleoside triphosphate hydrolase</fullName>
    </submittedName>
</protein>
<dbReference type="CDD" id="cd05491">
    <property type="entry name" value="Bromo_TBP7_like"/>
    <property type="match status" value="1"/>
</dbReference>
<feature type="compositionally biased region" description="Basic residues" evidence="10">
    <location>
        <begin position="328"/>
        <end position="337"/>
    </location>
</feature>
<feature type="compositionally biased region" description="Acidic residues" evidence="10">
    <location>
        <begin position="57"/>
        <end position="83"/>
    </location>
</feature>
<feature type="compositionally biased region" description="Polar residues" evidence="10">
    <location>
        <begin position="1562"/>
        <end position="1572"/>
    </location>
</feature>
<evidence type="ECO:0000259" key="11">
    <source>
        <dbReference type="SMART" id="SM00382"/>
    </source>
</evidence>
<feature type="compositionally biased region" description="Polar residues" evidence="10">
    <location>
        <begin position="1449"/>
        <end position="1475"/>
    </location>
</feature>
<dbReference type="InterPro" id="IPR003593">
    <property type="entry name" value="AAA+_ATPase"/>
</dbReference>
<dbReference type="GO" id="GO:0005524">
    <property type="term" value="F:ATP binding"/>
    <property type="evidence" value="ECO:0007669"/>
    <property type="project" value="UniProtKB-KW"/>
</dbReference>
<feature type="compositionally biased region" description="Low complexity" evidence="10">
    <location>
        <begin position="20"/>
        <end position="29"/>
    </location>
</feature>
<dbReference type="GO" id="GO:0016887">
    <property type="term" value="F:ATP hydrolysis activity"/>
    <property type="evidence" value="ECO:0007669"/>
    <property type="project" value="InterPro"/>
</dbReference>
<feature type="compositionally biased region" description="Basic and acidic residues" evidence="10">
    <location>
        <begin position="7"/>
        <end position="19"/>
    </location>
</feature>
<feature type="compositionally biased region" description="Basic residues" evidence="10">
    <location>
        <begin position="32"/>
        <end position="51"/>
    </location>
</feature>
<dbReference type="PANTHER" id="PTHR23069">
    <property type="entry name" value="AAA DOMAIN-CONTAINING"/>
    <property type="match status" value="1"/>
</dbReference>
<dbReference type="GO" id="GO:0045815">
    <property type="term" value="P:transcription initiation-coupled chromatin remodeling"/>
    <property type="evidence" value="ECO:0007669"/>
    <property type="project" value="TreeGrafter"/>
</dbReference>
<keyword evidence="8" id="KW-0103">Bromodomain</keyword>
<evidence type="ECO:0000256" key="8">
    <source>
        <dbReference type="ARBA" id="ARBA00023117"/>
    </source>
</evidence>
<evidence type="ECO:0000256" key="9">
    <source>
        <dbReference type="ARBA" id="ARBA00023242"/>
    </source>
</evidence>
<dbReference type="GO" id="GO:0005634">
    <property type="term" value="C:nucleus"/>
    <property type="evidence" value="ECO:0007669"/>
    <property type="project" value="UniProtKB-SubCell"/>
</dbReference>
<dbReference type="Gene3D" id="1.10.8.60">
    <property type="match status" value="1"/>
</dbReference>
<comment type="subcellular location">
    <subcellularLocation>
        <location evidence="2">Chromosome</location>
    </subcellularLocation>
    <subcellularLocation>
        <location evidence="1">Nucleus</location>
    </subcellularLocation>
</comment>